<dbReference type="EMBL" id="JAWZYT010000618">
    <property type="protein sequence ID" value="KAK4321116.1"/>
    <property type="molecule type" value="Genomic_DNA"/>
</dbReference>
<evidence type="ECO:0000313" key="1">
    <source>
        <dbReference type="EMBL" id="KAK4321116.1"/>
    </source>
</evidence>
<name>A0AAE1Q7J2_9EUCA</name>
<keyword evidence="2" id="KW-1185">Reference proteome</keyword>
<sequence length="77" mass="8683">MDLTCYMKVTSIESEWESVESPAAELDRQMREEADGDQGLLYSNRKTSCNTIRRAAYIFISRGDGATEPVLLTKSFV</sequence>
<accession>A0AAE1Q7J2</accession>
<organism evidence="1 2">
    <name type="scientific">Petrolisthes manimaculis</name>
    <dbReference type="NCBI Taxonomy" id="1843537"/>
    <lineage>
        <taxon>Eukaryota</taxon>
        <taxon>Metazoa</taxon>
        <taxon>Ecdysozoa</taxon>
        <taxon>Arthropoda</taxon>
        <taxon>Crustacea</taxon>
        <taxon>Multicrustacea</taxon>
        <taxon>Malacostraca</taxon>
        <taxon>Eumalacostraca</taxon>
        <taxon>Eucarida</taxon>
        <taxon>Decapoda</taxon>
        <taxon>Pleocyemata</taxon>
        <taxon>Anomura</taxon>
        <taxon>Galatheoidea</taxon>
        <taxon>Porcellanidae</taxon>
        <taxon>Petrolisthes</taxon>
    </lineage>
</organism>
<protein>
    <submittedName>
        <fullName evidence="1">Uncharacterized protein</fullName>
    </submittedName>
</protein>
<proteinExistence type="predicted"/>
<dbReference type="Proteomes" id="UP001292094">
    <property type="component" value="Unassembled WGS sequence"/>
</dbReference>
<dbReference type="AlphaFoldDB" id="A0AAE1Q7J2"/>
<reference evidence="1" key="1">
    <citation type="submission" date="2023-11" db="EMBL/GenBank/DDBJ databases">
        <title>Genome assemblies of two species of porcelain crab, Petrolisthes cinctipes and Petrolisthes manimaculis (Anomura: Porcellanidae).</title>
        <authorList>
            <person name="Angst P."/>
        </authorList>
    </citation>
    <scope>NUCLEOTIDE SEQUENCE</scope>
    <source>
        <strain evidence="1">PB745_02</strain>
        <tissue evidence="1">Gill</tissue>
    </source>
</reference>
<evidence type="ECO:0000313" key="2">
    <source>
        <dbReference type="Proteomes" id="UP001292094"/>
    </source>
</evidence>
<comment type="caution">
    <text evidence="1">The sequence shown here is derived from an EMBL/GenBank/DDBJ whole genome shotgun (WGS) entry which is preliminary data.</text>
</comment>
<gene>
    <name evidence="1" type="ORF">Pmani_008061</name>
</gene>